<dbReference type="EMBL" id="BONE01000005">
    <property type="protein sequence ID" value="GIF71452.1"/>
    <property type="molecule type" value="Genomic_DNA"/>
</dbReference>
<keyword evidence="3" id="KW-1185">Reference proteome</keyword>
<evidence type="ECO:0000313" key="2">
    <source>
        <dbReference type="EMBL" id="GIF71452.1"/>
    </source>
</evidence>
<keyword evidence="1" id="KW-1133">Transmembrane helix</keyword>
<evidence type="ECO:0000313" key="3">
    <source>
        <dbReference type="Proteomes" id="UP000604117"/>
    </source>
</evidence>
<keyword evidence="1" id="KW-0812">Transmembrane</keyword>
<sequence length="64" mass="6924">MRRALLLTAALVPGWLAGALVLMLLTDESFGGALGSMLPVVVAMAVLYPAIARRSRDKRRRTTE</sequence>
<dbReference type="RefSeq" id="WP_203710935.1">
    <property type="nucleotide sequence ID" value="NZ_BONE01000005.1"/>
</dbReference>
<gene>
    <name evidence="2" type="ORF">Asi02nite_09700</name>
</gene>
<proteinExistence type="predicted"/>
<evidence type="ECO:0000256" key="1">
    <source>
        <dbReference type="SAM" id="Phobius"/>
    </source>
</evidence>
<dbReference type="Proteomes" id="UP000604117">
    <property type="component" value="Unassembled WGS sequence"/>
</dbReference>
<organism evidence="2 3">
    <name type="scientific">Asanoa siamensis</name>
    <dbReference type="NCBI Taxonomy" id="926357"/>
    <lineage>
        <taxon>Bacteria</taxon>
        <taxon>Bacillati</taxon>
        <taxon>Actinomycetota</taxon>
        <taxon>Actinomycetes</taxon>
        <taxon>Micromonosporales</taxon>
        <taxon>Micromonosporaceae</taxon>
        <taxon>Asanoa</taxon>
    </lineage>
</organism>
<protein>
    <submittedName>
        <fullName evidence="2">Uncharacterized protein</fullName>
    </submittedName>
</protein>
<name>A0ABQ4CKS5_9ACTN</name>
<keyword evidence="1" id="KW-0472">Membrane</keyword>
<accession>A0ABQ4CKS5</accession>
<comment type="caution">
    <text evidence="2">The sequence shown here is derived from an EMBL/GenBank/DDBJ whole genome shotgun (WGS) entry which is preliminary data.</text>
</comment>
<feature type="transmembrane region" description="Helical" evidence="1">
    <location>
        <begin position="29"/>
        <end position="51"/>
    </location>
</feature>
<reference evidence="2 3" key="1">
    <citation type="submission" date="2021-01" db="EMBL/GenBank/DDBJ databases">
        <title>Whole genome shotgun sequence of Asanoa siamensis NBRC 107932.</title>
        <authorList>
            <person name="Komaki H."/>
            <person name="Tamura T."/>
        </authorList>
    </citation>
    <scope>NUCLEOTIDE SEQUENCE [LARGE SCALE GENOMIC DNA]</scope>
    <source>
        <strain evidence="2 3">NBRC 107932</strain>
    </source>
</reference>